<dbReference type="EMBL" id="VSWC01000029">
    <property type="protein sequence ID" value="KAA1107425.1"/>
    <property type="molecule type" value="Genomic_DNA"/>
</dbReference>
<keyword evidence="1" id="KW-0808">Transferase</keyword>
<evidence type="ECO:0000313" key="2">
    <source>
        <dbReference type="Proteomes" id="UP000324748"/>
    </source>
</evidence>
<gene>
    <name evidence="1" type="primary">ALG1_3</name>
    <name evidence="1" type="ORF">PGT21_013573</name>
</gene>
<dbReference type="OrthoDB" id="614844at2759"/>
<dbReference type="Proteomes" id="UP000324748">
    <property type="component" value="Unassembled WGS sequence"/>
</dbReference>
<organism evidence="1 2">
    <name type="scientific">Puccinia graminis f. sp. tritici</name>
    <dbReference type="NCBI Taxonomy" id="56615"/>
    <lineage>
        <taxon>Eukaryota</taxon>
        <taxon>Fungi</taxon>
        <taxon>Dikarya</taxon>
        <taxon>Basidiomycota</taxon>
        <taxon>Pucciniomycotina</taxon>
        <taxon>Pucciniomycetes</taxon>
        <taxon>Pucciniales</taxon>
        <taxon>Pucciniaceae</taxon>
        <taxon>Puccinia</taxon>
    </lineage>
</organism>
<keyword evidence="1" id="KW-0328">Glycosyltransferase</keyword>
<comment type="caution">
    <text evidence="1">The sequence shown here is derived from an EMBL/GenBank/DDBJ whole genome shotgun (WGS) entry which is preliminary data.</text>
</comment>
<evidence type="ECO:0000313" key="1">
    <source>
        <dbReference type="EMBL" id="KAA1107425.1"/>
    </source>
</evidence>
<keyword evidence="2" id="KW-1185">Reference proteome</keyword>
<accession>A0A5B0Q2K7</accession>
<dbReference type="GO" id="GO:0016757">
    <property type="term" value="F:glycosyltransferase activity"/>
    <property type="evidence" value="ECO:0007669"/>
    <property type="project" value="UniProtKB-KW"/>
</dbReference>
<sequence length="67" mass="7553">MFSLIQTSQTSILILLSTITILLVHKIHGWRTTARRKESIAIVVLGDIARSPRIIRHALSFADQQCL</sequence>
<name>A0A5B0Q2K7_PUCGR</name>
<reference evidence="1 2" key="1">
    <citation type="submission" date="2019-05" db="EMBL/GenBank/DDBJ databases">
        <title>Emergence of the Ug99 lineage of the wheat stem rust pathogen through somatic hybridization.</title>
        <authorList>
            <person name="Li F."/>
            <person name="Upadhyaya N.M."/>
            <person name="Sperschneider J."/>
            <person name="Matny O."/>
            <person name="Nguyen-Phuc H."/>
            <person name="Mago R."/>
            <person name="Raley C."/>
            <person name="Miller M.E."/>
            <person name="Silverstein K.A.T."/>
            <person name="Henningsen E."/>
            <person name="Hirsch C.D."/>
            <person name="Visser B."/>
            <person name="Pretorius Z.A."/>
            <person name="Steffenson B.J."/>
            <person name="Schwessinger B."/>
            <person name="Dodds P.N."/>
            <person name="Figueroa M."/>
        </authorList>
    </citation>
    <scope>NUCLEOTIDE SEQUENCE [LARGE SCALE GENOMIC DNA]</scope>
    <source>
        <strain evidence="1">21-0</strain>
    </source>
</reference>
<dbReference type="AlphaFoldDB" id="A0A5B0Q2K7"/>
<proteinExistence type="predicted"/>
<protein>
    <submittedName>
        <fullName evidence="1">Mannosyltransferase</fullName>
    </submittedName>
</protein>